<dbReference type="AlphaFoldDB" id="A0A316TZH0"/>
<protein>
    <submittedName>
        <fullName evidence="2">Uncharacterized protein</fullName>
    </submittedName>
</protein>
<dbReference type="Proteomes" id="UP000245942">
    <property type="component" value="Unassembled WGS sequence"/>
</dbReference>
<accession>A0A316TZH0</accession>
<feature type="region of interest" description="Disordered" evidence="1">
    <location>
        <begin position="150"/>
        <end position="175"/>
    </location>
</feature>
<dbReference type="EMBL" id="KZ819341">
    <property type="protein sequence ID" value="PWN17721.1"/>
    <property type="molecule type" value="Genomic_DNA"/>
</dbReference>
<feature type="region of interest" description="Disordered" evidence="1">
    <location>
        <begin position="228"/>
        <end position="256"/>
    </location>
</feature>
<evidence type="ECO:0000256" key="1">
    <source>
        <dbReference type="SAM" id="MobiDB-lite"/>
    </source>
</evidence>
<dbReference type="GeneID" id="37010927"/>
<gene>
    <name evidence="2" type="ORF">BCV69DRAFT_127556</name>
</gene>
<feature type="region of interest" description="Disordered" evidence="1">
    <location>
        <begin position="196"/>
        <end position="216"/>
    </location>
</feature>
<keyword evidence="3" id="KW-1185">Reference proteome</keyword>
<feature type="compositionally biased region" description="Basic and acidic residues" evidence="1">
    <location>
        <begin position="150"/>
        <end position="160"/>
    </location>
</feature>
<reference evidence="2 3" key="1">
    <citation type="journal article" date="2018" name="Mol. Biol. Evol.">
        <title>Broad Genomic Sampling Reveals a Smut Pathogenic Ancestry of the Fungal Clade Ustilaginomycotina.</title>
        <authorList>
            <person name="Kijpornyongpan T."/>
            <person name="Mondo S.J."/>
            <person name="Barry K."/>
            <person name="Sandor L."/>
            <person name="Lee J."/>
            <person name="Lipzen A."/>
            <person name="Pangilinan J."/>
            <person name="LaButti K."/>
            <person name="Hainaut M."/>
            <person name="Henrissat B."/>
            <person name="Grigoriev I.V."/>
            <person name="Spatafora J.W."/>
            <person name="Aime M.C."/>
        </authorList>
    </citation>
    <scope>NUCLEOTIDE SEQUENCE [LARGE SCALE GENOMIC DNA]</scope>
    <source>
        <strain evidence="2 3">MCA 4718</strain>
    </source>
</reference>
<evidence type="ECO:0000313" key="2">
    <source>
        <dbReference type="EMBL" id="PWN17721.1"/>
    </source>
</evidence>
<organism evidence="2 3">
    <name type="scientific">Pseudomicrostroma glucosiphilum</name>
    <dbReference type="NCBI Taxonomy" id="1684307"/>
    <lineage>
        <taxon>Eukaryota</taxon>
        <taxon>Fungi</taxon>
        <taxon>Dikarya</taxon>
        <taxon>Basidiomycota</taxon>
        <taxon>Ustilaginomycotina</taxon>
        <taxon>Exobasidiomycetes</taxon>
        <taxon>Microstromatales</taxon>
        <taxon>Microstromatales incertae sedis</taxon>
        <taxon>Pseudomicrostroma</taxon>
    </lineage>
</organism>
<sequence length="256" mass="28315">MTLRPPPPPPRHEPAAQPQMYDFMPASEVDLGTSIPLYPPLPTQDQSGLTTRPRLRLNIDPSRRKPVPQLYSGPVTPVTAGYEIEDPESLAPPPWMVFEPRSTDDAPAPRITIEGGSPLERFPSVSHYPFQPQGLPYSISMAEVEATTRDHNQEHEHYEDEGNTPPPTGPGIDLGLDVDFRLFDALQDELRLPLSTARASSCTPPPRPVVSLKENEEAELKSAVRAMLAPSRKEQPSKQEANPATAPAELREMREI</sequence>
<evidence type="ECO:0000313" key="3">
    <source>
        <dbReference type="Proteomes" id="UP000245942"/>
    </source>
</evidence>
<dbReference type="RefSeq" id="XP_025344881.1">
    <property type="nucleotide sequence ID" value="XM_025489193.1"/>
</dbReference>
<name>A0A316TZH0_9BASI</name>
<feature type="region of interest" description="Disordered" evidence="1">
    <location>
        <begin position="1"/>
        <end position="127"/>
    </location>
</feature>
<proteinExistence type="predicted"/>